<gene>
    <name evidence="3" type="ORF">HHU12_05470</name>
</gene>
<keyword evidence="1" id="KW-0472">Membrane</keyword>
<comment type="caution">
    <text evidence="3">The sequence shown here is derived from an EMBL/GenBank/DDBJ whole genome shotgun (WGS) entry which is preliminary data.</text>
</comment>
<dbReference type="Pfam" id="PF03793">
    <property type="entry name" value="PASTA"/>
    <property type="match status" value="2"/>
</dbReference>
<dbReference type="InterPro" id="IPR005543">
    <property type="entry name" value="PASTA_dom"/>
</dbReference>
<sequence>MDQDKLKKLIFGDTPSALFINVVLMIVATVLLAIMFFYLYLPAATKHGQTVTVPDIDSLSIDDATKRLESAGLRYEVFDSAPVNYNPDLPYLTVLSQTPLSGEKVKDNRKIYLTVNPSKPAAIKLPDLIDGSLKNAVVRIKNLGLKIGSIDRKPDQFVNNVLEVKYKGKSISKDVLKSGFKVLKGDTIDLVVGDGMGNPLTKVPNLIGMTEGDAEFTLYGLGLGVGSVKYVQYDTIPGVVVRQSPHAKPNEETGRHPKIRLGRTVNLWVSEFSGNKK</sequence>
<keyword evidence="1" id="KW-0812">Transmembrane</keyword>
<organism evidence="3 4">
    <name type="scientific">Flammeovirga aprica JL-4</name>
    <dbReference type="NCBI Taxonomy" id="694437"/>
    <lineage>
        <taxon>Bacteria</taxon>
        <taxon>Pseudomonadati</taxon>
        <taxon>Bacteroidota</taxon>
        <taxon>Cytophagia</taxon>
        <taxon>Cytophagales</taxon>
        <taxon>Flammeovirgaceae</taxon>
        <taxon>Flammeovirga</taxon>
    </lineage>
</organism>
<evidence type="ECO:0000256" key="1">
    <source>
        <dbReference type="SAM" id="Phobius"/>
    </source>
</evidence>
<feature type="transmembrane region" description="Helical" evidence="1">
    <location>
        <begin position="18"/>
        <end position="41"/>
    </location>
</feature>
<keyword evidence="1" id="KW-1133">Transmembrane helix</keyword>
<evidence type="ECO:0000313" key="4">
    <source>
        <dbReference type="Proteomes" id="UP000576082"/>
    </source>
</evidence>
<evidence type="ECO:0000313" key="3">
    <source>
        <dbReference type="EMBL" id="NME67407.1"/>
    </source>
</evidence>
<dbReference type="CDD" id="cd06577">
    <property type="entry name" value="PASTA_pknB"/>
    <property type="match status" value="2"/>
</dbReference>
<dbReference type="Proteomes" id="UP000576082">
    <property type="component" value="Unassembled WGS sequence"/>
</dbReference>
<dbReference type="Gene3D" id="3.30.10.20">
    <property type="match status" value="3"/>
</dbReference>
<dbReference type="PROSITE" id="PS51178">
    <property type="entry name" value="PASTA"/>
    <property type="match status" value="1"/>
</dbReference>
<reference evidence="3 4" key="1">
    <citation type="submission" date="2020-04" db="EMBL/GenBank/DDBJ databases">
        <title>Flammeovirga sp. SR4, a novel species isolated from seawater.</title>
        <authorList>
            <person name="Wang X."/>
        </authorList>
    </citation>
    <scope>NUCLEOTIDE SEQUENCE [LARGE SCALE GENOMIC DNA]</scope>
    <source>
        <strain evidence="3 4">ATCC 23126</strain>
    </source>
</reference>
<name>A0A7X9P2W0_9BACT</name>
<dbReference type="RefSeq" id="WP_169655735.1">
    <property type="nucleotide sequence ID" value="NZ_JABANE010000010.1"/>
</dbReference>
<dbReference type="SMART" id="SM00740">
    <property type="entry name" value="PASTA"/>
    <property type="match status" value="3"/>
</dbReference>
<keyword evidence="4" id="KW-1185">Reference proteome</keyword>
<accession>A0A7X9P2W0</accession>
<dbReference type="SUPFAM" id="SSF54184">
    <property type="entry name" value="Penicillin-binding protein 2x (pbp-2x), c-terminal domain"/>
    <property type="match status" value="1"/>
</dbReference>
<proteinExistence type="predicted"/>
<protein>
    <submittedName>
        <fullName evidence="3">PASTA domain-containing protein</fullName>
    </submittedName>
</protein>
<dbReference type="AlphaFoldDB" id="A0A7X9P2W0"/>
<feature type="domain" description="PASTA" evidence="2">
    <location>
        <begin position="48"/>
        <end position="117"/>
    </location>
</feature>
<evidence type="ECO:0000259" key="2">
    <source>
        <dbReference type="PROSITE" id="PS51178"/>
    </source>
</evidence>
<dbReference type="EMBL" id="JABANE010000010">
    <property type="protein sequence ID" value="NME67407.1"/>
    <property type="molecule type" value="Genomic_DNA"/>
</dbReference>